<sequence length="342" mass="38484">MPRRVCVLGAGVIGLSSAVCIQELVPDADVTVVADTFTPHTLSDNCAGFWMPYLIDPSNTNVLRWCGDTFEYLKRLGHSELAGDIGIQFVSGYYFVRESAYTGKEPPWKDQVIGFRQLTPEELNICPNARDGYFFTTIIMDVKRFLPWLTKRILDKGGKLRNKKIQNMDELTEEYDIVVNCSGMGANQLCNDSRLHPLRGQVIKVAAPWVKHFYMNPDPTDDHKEVYILPGPDTVTIGGTGQFDDWNTSVDGQDKQRIVEDVCKLVPSLRTAKRLQDWVGLRPLRSPVRLEAEEKLSKSGRKTVIHNYGHSGSGVTFHWGCAKDTAHLVKQAFETHQVTSRL</sequence>
<feature type="chain" id="PRO_5013075188" evidence="7">
    <location>
        <begin position="19"/>
        <end position="342"/>
    </location>
</feature>
<evidence type="ECO:0000256" key="3">
    <source>
        <dbReference type="ARBA" id="ARBA00006730"/>
    </source>
</evidence>
<comment type="similarity">
    <text evidence="3">Belongs to the DAMOX/DASOX family.</text>
</comment>
<evidence type="ECO:0000259" key="8">
    <source>
        <dbReference type="Pfam" id="PF01266"/>
    </source>
</evidence>
<dbReference type="Proteomes" id="UP000242188">
    <property type="component" value="Unassembled WGS sequence"/>
</dbReference>
<keyword evidence="5" id="KW-0274">FAD</keyword>
<dbReference type="Gene3D" id="3.30.9.10">
    <property type="entry name" value="D-Amino Acid Oxidase, subunit A, domain 2"/>
    <property type="match status" value="1"/>
</dbReference>
<keyword evidence="4" id="KW-0285">Flavoprotein</keyword>
<dbReference type="GO" id="GO:0003884">
    <property type="term" value="F:D-amino-acid oxidase activity"/>
    <property type="evidence" value="ECO:0007669"/>
    <property type="project" value="InterPro"/>
</dbReference>
<dbReference type="InterPro" id="IPR006076">
    <property type="entry name" value="FAD-dep_OxRdtase"/>
</dbReference>
<evidence type="ECO:0000313" key="10">
    <source>
        <dbReference type="Proteomes" id="UP000242188"/>
    </source>
</evidence>
<evidence type="ECO:0000313" key="9">
    <source>
        <dbReference type="EMBL" id="OWF53774.1"/>
    </source>
</evidence>
<organism evidence="9 10">
    <name type="scientific">Mizuhopecten yessoensis</name>
    <name type="common">Japanese scallop</name>
    <name type="synonym">Patinopecten yessoensis</name>
    <dbReference type="NCBI Taxonomy" id="6573"/>
    <lineage>
        <taxon>Eukaryota</taxon>
        <taxon>Metazoa</taxon>
        <taxon>Spiralia</taxon>
        <taxon>Lophotrochozoa</taxon>
        <taxon>Mollusca</taxon>
        <taxon>Bivalvia</taxon>
        <taxon>Autobranchia</taxon>
        <taxon>Pteriomorphia</taxon>
        <taxon>Pectinida</taxon>
        <taxon>Pectinoidea</taxon>
        <taxon>Pectinidae</taxon>
        <taxon>Mizuhopecten</taxon>
    </lineage>
</organism>
<evidence type="ECO:0000256" key="4">
    <source>
        <dbReference type="ARBA" id="ARBA00022630"/>
    </source>
</evidence>
<feature type="domain" description="FAD dependent oxidoreductase" evidence="8">
    <location>
        <begin position="4"/>
        <end position="328"/>
    </location>
</feature>
<gene>
    <name evidence="9" type="ORF">KP79_PYT08443</name>
</gene>
<dbReference type="InterPro" id="IPR023209">
    <property type="entry name" value="DAO"/>
</dbReference>
<dbReference type="EMBL" id="NEDP02001215">
    <property type="protein sequence ID" value="OWF53774.1"/>
    <property type="molecule type" value="Genomic_DNA"/>
</dbReference>
<name>A0A210QYH1_MIZYE</name>
<dbReference type="PROSITE" id="PS00677">
    <property type="entry name" value="DAO"/>
    <property type="match status" value="1"/>
</dbReference>
<evidence type="ECO:0000256" key="6">
    <source>
        <dbReference type="ARBA" id="ARBA00023002"/>
    </source>
</evidence>
<dbReference type="InterPro" id="IPR006181">
    <property type="entry name" value="D-amino_acid_oxidase_CS"/>
</dbReference>
<dbReference type="GO" id="GO:0005782">
    <property type="term" value="C:peroxisomal matrix"/>
    <property type="evidence" value="ECO:0007669"/>
    <property type="project" value="UniProtKB-SubCell"/>
</dbReference>
<dbReference type="PANTHER" id="PTHR11530">
    <property type="entry name" value="D-AMINO ACID OXIDASE"/>
    <property type="match status" value="1"/>
</dbReference>
<evidence type="ECO:0000256" key="5">
    <source>
        <dbReference type="ARBA" id="ARBA00022827"/>
    </source>
</evidence>
<accession>A0A210QYH1</accession>
<evidence type="ECO:0000256" key="7">
    <source>
        <dbReference type="SAM" id="SignalP"/>
    </source>
</evidence>
<dbReference type="OrthoDB" id="2015447at2759"/>
<dbReference type="AlphaFoldDB" id="A0A210QYH1"/>
<reference evidence="9 10" key="1">
    <citation type="journal article" date="2017" name="Nat. Ecol. Evol.">
        <title>Scallop genome provides insights into evolution of bilaterian karyotype and development.</title>
        <authorList>
            <person name="Wang S."/>
            <person name="Zhang J."/>
            <person name="Jiao W."/>
            <person name="Li J."/>
            <person name="Xun X."/>
            <person name="Sun Y."/>
            <person name="Guo X."/>
            <person name="Huan P."/>
            <person name="Dong B."/>
            <person name="Zhang L."/>
            <person name="Hu X."/>
            <person name="Sun X."/>
            <person name="Wang J."/>
            <person name="Zhao C."/>
            <person name="Wang Y."/>
            <person name="Wang D."/>
            <person name="Huang X."/>
            <person name="Wang R."/>
            <person name="Lv J."/>
            <person name="Li Y."/>
            <person name="Zhang Z."/>
            <person name="Liu B."/>
            <person name="Lu W."/>
            <person name="Hui Y."/>
            <person name="Liang J."/>
            <person name="Zhou Z."/>
            <person name="Hou R."/>
            <person name="Li X."/>
            <person name="Liu Y."/>
            <person name="Li H."/>
            <person name="Ning X."/>
            <person name="Lin Y."/>
            <person name="Zhao L."/>
            <person name="Xing Q."/>
            <person name="Dou J."/>
            <person name="Li Y."/>
            <person name="Mao J."/>
            <person name="Guo H."/>
            <person name="Dou H."/>
            <person name="Li T."/>
            <person name="Mu C."/>
            <person name="Jiang W."/>
            <person name="Fu Q."/>
            <person name="Fu X."/>
            <person name="Miao Y."/>
            <person name="Liu J."/>
            <person name="Yu Q."/>
            <person name="Li R."/>
            <person name="Liao H."/>
            <person name="Li X."/>
            <person name="Kong Y."/>
            <person name="Jiang Z."/>
            <person name="Chourrout D."/>
            <person name="Li R."/>
            <person name="Bao Z."/>
        </authorList>
    </citation>
    <scope>NUCLEOTIDE SEQUENCE [LARGE SCALE GENOMIC DNA]</scope>
    <source>
        <strain evidence="9 10">PY_sf001</strain>
    </source>
</reference>
<comment type="caution">
    <text evidence="9">The sequence shown here is derived from an EMBL/GenBank/DDBJ whole genome shotgun (WGS) entry which is preliminary data.</text>
</comment>
<evidence type="ECO:0000256" key="2">
    <source>
        <dbReference type="ARBA" id="ARBA00004253"/>
    </source>
</evidence>
<keyword evidence="6" id="KW-0560">Oxidoreductase</keyword>
<feature type="signal peptide" evidence="7">
    <location>
        <begin position="1"/>
        <end position="18"/>
    </location>
</feature>
<proteinExistence type="inferred from homology"/>
<dbReference type="PANTHER" id="PTHR11530:SF11">
    <property type="entry name" value="D-ASPARTATE OXIDASE"/>
    <property type="match status" value="1"/>
</dbReference>
<comment type="cofactor">
    <cofactor evidence="1">
        <name>FAD</name>
        <dbReference type="ChEBI" id="CHEBI:57692"/>
    </cofactor>
</comment>
<keyword evidence="7" id="KW-0732">Signal</keyword>
<dbReference type="STRING" id="6573.A0A210QYH1"/>
<dbReference type="GO" id="GO:0071949">
    <property type="term" value="F:FAD binding"/>
    <property type="evidence" value="ECO:0007669"/>
    <property type="project" value="InterPro"/>
</dbReference>
<dbReference type="SUPFAM" id="SSF51971">
    <property type="entry name" value="Nucleotide-binding domain"/>
    <property type="match status" value="1"/>
</dbReference>
<protein>
    <submittedName>
        <fullName evidence="9">D-amino-acid oxidase</fullName>
    </submittedName>
</protein>
<dbReference type="GO" id="GO:0019478">
    <property type="term" value="P:D-amino acid catabolic process"/>
    <property type="evidence" value="ECO:0007669"/>
    <property type="project" value="TreeGrafter"/>
</dbReference>
<dbReference type="Gene3D" id="3.40.50.720">
    <property type="entry name" value="NAD(P)-binding Rossmann-like Domain"/>
    <property type="match status" value="1"/>
</dbReference>
<comment type="subcellular location">
    <subcellularLocation>
        <location evidence="2">Peroxisome matrix</location>
    </subcellularLocation>
</comment>
<dbReference type="SUPFAM" id="SSF54373">
    <property type="entry name" value="FAD-linked reductases, C-terminal domain"/>
    <property type="match status" value="1"/>
</dbReference>
<evidence type="ECO:0000256" key="1">
    <source>
        <dbReference type="ARBA" id="ARBA00001974"/>
    </source>
</evidence>
<dbReference type="PIRSF" id="PIRSF000189">
    <property type="entry name" value="D-aa_oxidase"/>
    <property type="match status" value="1"/>
</dbReference>
<keyword evidence="10" id="KW-1185">Reference proteome</keyword>
<dbReference type="Pfam" id="PF01266">
    <property type="entry name" value="DAO"/>
    <property type="match status" value="1"/>
</dbReference>